<evidence type="ECO:0000313" key="2">
    <source>
        <dbReference type="Proteomes" id="UP001652582"/>
    </source>
</evidence>
<dbReference type="Gene3D" id="3.90.280.10">
    <property type="entry name" value="PEBP-like"/>
    <property type="match status" value="1"/>
</dbReference>
<dbReference type="Proteomes" id="UP001652582">
    <property type="component" value="Chromosome 13"/>
</dbReference>
<dbReference type="Pfam" id="PF01161">
    <property type="entry name" value="PBP"/>
    <property type="match status" value="1"/>
</dbReference>
<gene>
    <name evidence="3" type="primary">LOC112043079</name>
</gene>
<dbReference type="InterPro" id="IPR008914">
    <property type="entry name" value="PEBP"/>
</dbReference>
<name>A0A6J1MG36_BICAN</name>
<dbReference type="CDD" id="cd00866">
    <property type="entry name" value="PEBP_euk"/>
    <property type="match status" value="1"/>
</dbReference>
<keyword evidence="1" id="KW-0732">Signal</keyword>
<dbReference type="InterPro" id="IPR036610">
    <property type="entry name" value="PEBP-like_sf"/>
</dbReference>
<dbReference type="InterPro" id="IPR035810">
    <property type="entry name" value="PEBP_euk"/>
</dbReference>
<evidence type="ECO:0000313" key="3">
    <source>
        <dbReference type="RefSeq" id="XP_023934110.2"/>
    </source>
</evidence>
<proteinExistence type="predicted"/>
<protein>
    <submittedName>
        <fullName evidence="3">Protein D2-like</fullName>
    </submittedName>
</protein>
<keyword evidence="2" id="KW-1185">Reference proteome</keyword>
<dbReference type="OrthoDB" id="2153661at2759"/>
<dbReference type="KEGG" id="bany:112043079"/>
<dbReference type="PANTHER" id="PTHR11362:SF82">
    <property type="entry name" value="PHOSPHATIDYLETHANOLAMINE-BINDING PROTEIN 4"/>
    <property type="match status" value="1"/>
</dbReference>
<accession>A0A6J1MG36</accession>
<dbReference type="AlphaFoldDB" id="A0A6J1MG36"/>
<sequence>MILTYFIFIFLVLQRVYGVIQQCATVDVKTLLEGCDRLMGLNITSIGGTMVNNHNCDVLLPKQVFIEEPLFQYHLADSKKFYSLIMIDPDAPPRIDGEFFLHMLKSNIPGLALNAKENSKTIGIDYRGYKPPAPPHGTGVHRYMSLLYEQLDGNNFLPNVPSSRTRFNLADWLRGKSLCGPVAATQFRVQF</sequence>
<dbReference type="SUPFAM" id="SSF49777">
    <property type="entry name" value="PEBP-like"/>
    <property type="match status" value="1"/>
</dbReference>
<feature type="chain" id="PRO_5046687196" evidence="1">
    <location>
        <begin position="19"/>
        <end position="191"/>
    </location>
</feature>
<feature type="signal peptide" evidence="1">
    <location>
        <begin position="1"/>
        <end position="18"/>
    </location>
</feature>
<organism evidence="2 3">
    <name type="scientific">Bicyclus anynana</name>
    <name type="common">Squinting bush brown butterfly</name>
    <dbReference type="NCBI Taxonomy" id="110368"/>
    <lineage>
        <taxon>Eukaryota</taxon>
        <taxon>Metazoa</taxon>
        <taxon>Ecdysozoa</taxon>
        <taxon>Arthropoda</taxon>
        <taxon>Hexapoda</taxon>
        <taxon>Insecta</taxon>
        <taxon>Pterygota</taxon>
        <taxon>Neoptera</taxon>
        <taxon>Endopterygota</taxon>
        <taxon>Lepidoptera</taxon>
        <taxon>Glossata</taxon>
        <taxon>Ditrysia</taxon>
        <taxon>Papilionoidea</taxon>
        <taxon>Nymphalidae</taxon>
        <taxon>Satyrinae</taxon>
        <taxon>Satyrini</taxon>
        <taxon>Mycalesina</taxon>
        <taxon>Bicyclus</taxon>
    </lineage>
</organism>
<dbReference type="PANTHER" id="PTHR11362">
    <property type="entry name" value="PHOSPHATIDYLETHANOLAMINE-BINDING PROTEIN"/>
    <property type="match status" value="1"/>
</dbReference>
<reference evidence="3" key="1">
    <citation type="submission" date="2025-08" db="UniProtKB">
        <authorList>
            <consortium name="RefSeq"/>
        </authorList>
    </citation>
    <scope>IDENTIFICATION</scope>
</reference>
<dbReference type="RefSeq" id="XP_023934110.2">
    <property type="nucleotide sequence ID" value="XM_024078342.2"/>
</dbReference>
<dbReference type="GeneID" id="112043079"/>
<evidence type="ECO:0000256" key="1">
    <source>
        <dbReference type="SAM" id="SignalP"/>
    </source>
</evidence>